<dbReference type="EMBL" id="CP090896">
    <property type="protein sequence ID" value="ULT80104.1"/>
    <property type="molecule type" value="Genomic_DNA"/>
</dbReference>
<sequence>MVEFCCNDVERNSFAIEGPKFYLSENSIHDEIVINLNKVTLALFPGPPMGLAGPPGMPPMMPRPPQQFRPM</sequence>
<reference evidence="1 2" key="1">
    <citation type="submission" date="2022-05" db="EMBL/GenBank/DDBJ databases">
        <title>Chromosome-level reference genomes for two strains of Caenorhabditis briggsae: an improved platform for comparative genomics.</title>
        <authorList>
            <person name="Stevens L."/>
            <person name="Andersen E.C."/>
        </authorList>
    </citation>
    <scope>NUCLEOTIDE SEQUENCE [LARGE SCALE GENOMIC DNA]</scope>
    <source>
        <strain evidence="1">QX1410_ONT</strain>
        <tissue evidence="1">Whole-organism</tissue>
    </source>
</reference>
<organism evidence="1 2">
    <name type="scientific">Caenorhabditis briggsae</name>
    <dbReference type="NCBI Taxonomy" id="6238"/>
    <lineage>
        <taxon>Eukaryota</taxon>
        <taxon>Metazoa</taxon>
        <taxon>Ecdysozoa</taxon>
        <taxon>Nematoda</taxon>
        <taxon>Chromadorea</taxon>
        <taxon>Rhabditida</taxon>
        <taxon>Rhabditina</taxon>
        <taxon>Rhabditomorpha</taxon>
        <taxon>Rhabditoidea</taxon>
        <taxon>Rhabditidae</taxon>
        <taxon>Peloderinae</taxon>
        <taxon>Caenorhabditis</taxon>
    </lineage>
</organism>
<accession>A0AAE8ZRZ6</accession>
<dbReference type="Proteomes" id="UP000827892">
    <property type="component" value="Chromosome X"/>
</dbReference>
<proteinExistence type="predicted"/>
<gene>
    <name evidence="1" type="ORF">L3Y34_010592</name>
</gene>
<dbReference type="AlphaFoldDB" id="A0AAE8ZRZ6"/>
<evidence type="ECO:0000313" key="1">
    <source>
        <dbReference type="EMBL" id="ULT80104.1"/>
    </source>
</evidence>
<protein>
    <submittedName>
        <fullName evidence="1">Uncharacterized protein</fullName>
    </submittedName>
</protein>
<name>A0AAE8ZRZ6_CAEBR</name>
<evidence type="ECO:0000313" key="2">
    <source>
        <dbReference type="Proteomes" id="UP000827892"/>
    </source>
</evidence>